<dbReference type="RefSeq" id="WP_245772110.1">
    <property type="nucleotide sequence ID" value="NZ_BJXR01000012.1"/>
</dbReference>
<protein>
    <recommendedName>
        <fullName evidence="5">Thioesterase family protein</fullName>
    </recommendedName>
</protein>
<feature type="domain" description="Acyl-CoA thioesterase-like N-terminal HotDog" evidence="1">
    <location>
        <begin position="28"/>
        <end position="112"/>
    </location>
</feature>
<evidence type="ECO:0000313" key="4">
    <source>
        <dbReference type="Proteomes" id="UP000321514"/>
    </source>
</evidence>
<organism evidence="3 4">
    <name type="scientific">Myxococcus fulvus</name>
    <dbReference type="NCBI Taxonomy" id="33"/>
    <lineage>
        <taxon>Bacteria</taxon>
        <taxon>Pseudomonadati</taxon>
        <taxon>Myxococcota</taxon>
        <taxon>Myxococcia</taxon>
        <taxon>Myxococcales</taxon>
        <taxon>Cystobacterineae</taxon>
        <taxon>Myxococcaceae</taxon>
        <taxon>Myxococcus</taxon>
    </lineage>
</organism>
<dbReference type="InterPro" id="IPR029069">
    <property type="entry name" value="HotDog_dom_sf"/>
</dbReference>
<dbReference type="InterPro" id="IPR049449">
    <property type="entry name" value="TesB_ACOT8-like_N"/>
</dbReference>
<dbReference type="InterPro" id="IPR042171">
    <property type="entry name" value="Acyl-CoA_hotdog"/>
</dbReference>
<dbReference type="Pfam" id="PF20789">
    <property type="entry name" value="4HBT_3C"/>
    <property type="match status" value="1"/>
</dbReference>
<evidence type="ECO:0000313" key="3">
    <source>
        <dbReference type="EMBL" id="GEN05803.1"/>
    </source>
</evidence>
<evidence type="ECO:0008006" key="5">
    <source>
        <dbReference type="Google" id="ProtNLM"/>
    </source>
</evidence>
<dbReference type="EMBL" id="BJXR01000012">
    <property type="protein sequence ID" value="GEN05803.1"/>
    <property type="molecule type" value="Genomic_DNA"/>
</dbReference>
<dbReference type="STRING" id="1334629.MFUL124B02_04175"/>
<comment type="caution">
    <text evidence="3">The sequence shown here is derived from an EMBL/GenBank/DDBJ whole genome shotgun (WGS) entry which is preliminary data.</text>
</comment>
<name>A0A511SWV4_MYXFU</name>
<gene>
    <name evidence="3" type="ORF">MFU01_08400</name>
</gene>
<feature type="domain" description="Acyl-CoA thioesterase-like C-terminal" evidence="2">
    <location>
        <begin position="139"/>
        <end position="269"/>
    </location>
</feature>
<proteinExistence type="predicted"/>
<evidence type="ECO:0000259" key="1">
    <source>
        <dbReference type="Pfam" id="PF13622"/>
    </source>
</evidence>
<sequence length="272" mass="29632">MRRDMTAAFVAASTPELLEPNLYRTRFHADWYQGRGAYGGVVAGTALRALEHTLSDAARPVRSFTMHFCSPAVEGEARVLTRIERAGKLVTHATVRVENDAGVVAVGSATFGASRGNALEYLELTPPKVPPPLEVPVTPDDVPMPDFCRHFEFRFCLGSAPYSGSDVAETGGWLRPRQPTALDAPLCVGLMDAYPPAALSRVDGFRPAATVDFTVHFFHPLPMPGLEPDAHFLRTGRSRQAGEGYADDYQQLWTEDGVLLAQCRQLFVVMGG</sequence>
<dbReference type="Pfam" id="PF13622">
    <property type="entry name" value="4HBT_3"/>
    <property type="match status" value="1"/>
</dbReference>
<dbReference type="AlphaFoldDB" id="A0A511SWV4"/>
<reference evidence="3 4" key="1">
    <citation type="submission" date="2019-07" db="EMBL/GenBank/DDBJ databases">
        <title>Whole genome shotgun sequence of Myxococcus fulvus NBRC 100333.</title>
        <authorList>
            <person name="Hosoyama A."/>
            <person name="Uohara A."/>
            <person name="Ohji S."/>
            <person name="Ichikawa N."/>
        </authorList>
    </citation>
    <scope>NUCLEOTIDE SEQUENCE [LARGE SCALE GENOMIC DNA]</scope>
    <source>
        <strain evidence="3 4">NBRC 100333</strain>
    </source>
</reference>
<accession>A0A511SWV4</accession>
<dbReference type="Gene3D" id="2.40.160.210">
    <property type="entry name" value="Acyl-CoA thioesterase, double hotdog domain"/>
    <property type="match status" value="1"/>
</dbReference>
<dbReference type="SUPFAM" id="SSF54637">
    <property type="entry name" value="Thioesterase/thiol ester dehydrase-isomerase"/>
    <property type="match status" value="2"/>
</dbReference>
<dbReference type="Proteomes" id="UP000321514">
    <property type="component" value="Unassembled WGS sequence"/>
</dbReference>
<dbReference type="CDD" id="cd00556">
    <property type="entry name" value="Thioesterase_II"/>
    <property type="match status" value="1"/>
</dbReference>
<evidence type="ECO:0000259" key="2">
    <source>
        <dbReference type="Pfam" id="PF20789"/>
    </source>
</evidence>
<dbReference type="InterPro" id="IPR049450">
    <property type="entry name" value="ACOT8-like_C"/>
</dbReference>